<name>A0A8H3B2E7_9AGAM</name>
<reference evidence="1" key="1">
    <citation type="submission" date="2021-01" db="EMBL/GenBank/DDBJ databases">
        <authorList>
            <person name="Kaushik A."/>
        </authorList>
    </citation>
    <scope>NUCLEOTIDE SEQUENCE</scope>
    <source>
        <strain evidence="1">AG1-1C</strain>
    </source>
</reference>
<sequence length="95" mass="10410">MVQFPPVPCTLRQSGGNLLTMEDGQSICIVPPAGVPGEQEWIIEQLSEDSIALRNLKHNKYAGVTGEPGQNAPVTAVADPFEFKVETMDSQHRYK</sequence>
<accession>A0A8H3B2E7</accession>
<dbReference type="Proteomes" id="UP000663846">
    <property type="component" value="Unassembled WGS sequence"/>
</dbReference>
<organism evidence="1 2">
    <name type="scientific">Rhizoctonia solani</name>
    <dbReference type="NCBI Taxonomy" id="456999"/>
    <lineage>
        <taxon>Eukaryota</taxon>
        <taxon>Fungi</taxon>
        <taxon>Dikarya</taxon>
        <taxon>Basidiomycota</taxon>
        <taxon>Agaricomycotina</taxon>
        <taxon>Agaricomycetes</taxon>
        <taxon>Cantharellales</taxon>
        <taxon>Ceratobasidiaceae</taxon>
        <taxon>Rhizoctonia</taxon>
    </lineage>
</organism>
<proteinExistence type="predicted"/>
<dbReference type="Gene3D" id="2.80.10.50">
    <property type="match status" value="1"/>
</dbReference>
<comment type="caution">
    <text evidence="1">The sequence shown here is derived from an EMBL/GenBank/DDBJ whole genome shotgun (WGS) entry which is preliminary data.</text>
</comment>
<dbReference type="EMBL" id="CAJMWS010000469">
    <property type="protein sequence ID" value="CAE6446164.1"/>
    <property type="molecule type" value="Genomic_DNA"/>
</dbReference>
<evidence type="ECO:0000313" key="1">
    <source>
        <dbReference type="EMBL" id="CAE6446164.1"/>
    </source>
</evidence>
<dbReference type="AlphaFoldDB" id="A0A8H3B2E7"/>
<gene>
    <name evidence="1" type="ORF">RDB_LOCUS138406</name>
</gene>
<evidence type="ECO:0008006" key="3">
    <source>
        <dbReference type="Google" id="ProtNLM"/>
    </source>
</evidence>
<evidence type="ECO:0000313" key="2">
    <source>
        <dbReference type="Proteomes" id="UP000663846"/>
    </source>
</evidence>
<protein>
    <recommendedName>
        <fullName evidence="3">Ricin B lectin domain-containing protein</fullName>
    </recommendedName>
</protein>